<keyword evidence="3" id="KW-1185">Reference proteome</keyword>
<comment type="caution">
    <text evidence="2">The sequence shown here is derived from an EMBL/GenBank/DDBJ whole genome shotgun (WGS) entry which is preliminary data.</text>
</comment>
<dbReference type="Proteomes" id="UP001501095">
    <property type="component" value="Unassembled WGS sequence"/>
</dbReference>
<organism evidence="2 3">
    <name type="scientific">Streptomyces levis</name>
    <dbReference type="NCBI Taxonomy" id="285566"/>
    <lineage>
        <taxon>Bacteria</taxon>
        <taxon>Bacillati</taxon>
        <taxon>Actinomycetota</taxon>
        <taxon>Actinomycetes</taxon>
        <taxon>Kitasatosporales</taxon>
        <taxon>Streptomycetaceae</taxon>
        <taxon>Streptomyces</taxon>
    </lineage>
</organism>
<gene>
    <name evidence="2" type="ORF">GCM10010423_29210</name>
</gene>
<protein>
    <submittedName>
        <fullName evidence="2">Uncharacterized protein</fullName>
    </submittedName>
</protein>
<proteinExistence type="predicted"/>
<sequence length="84" mass="8859">MLARPAVENGSFFRLEAIVPAAPKPRCSQPYFEGDSGDEGTQEGGRGLRVADPALRCRTGLLPRAVGVAAAKGRRRLLRLGGLG</sequence>
<name>A0ABN3NS40_9ACTN</name>
<evidence type="ECO:0000313" key="2">
    <source>
        <dbReference type="EMBL" id="GAA2531830.1"/>
    </source>
</evidence>
<evidence type="ECO:0000256" key="1">
    <source>
        <dbReference type="SAM" id="MobiDB-lite"/>
    </source>
</evidence>
<dbReference type="EMBL" id="BAAATM010000009">
    <property type="protein sequence ID" value="GAA2531830.1"/>
    <property type="molecule type" value="Genomic_DNA"/>
</dbReference>
<evidence type="ECO:0000313" key="3">
    <source>
        <dbReference type="Proteomes" id="UP001501095"/>
    </source>
</evidence>
<reference evidence="2 3" key="1">
    <citation type="journal article" date="2019" name="Int. J. Syst. Evol. Microbiol.">
        <title>The Global Catalogue of Microorganisms (GCM) 10K type strain sequencing project: providing services to taxonomists for standard genome sequencing and annotation.</title>
        <authorList>
            <consortium name="The Broad Institute Genomics Platform"/>
            <consortium name="The Broad Institute Genome Sequencing Center for Infectious Disease"/>
            <person name="Wu L."/>
            <person name="Ma J."/>
        </authorList>
    </citation>
    <scope>NUCLEOTIDE SEQUENCE [LARGE SCALE GENOMIC DNA]</scope>
    <source>
        <strain evidence="2 3">JCM 6924</strain>
    </source>
</reference>
<accession>A0ABN3NS40</accession>
<feature type="region of interest" description="Disordered" evidence="1">
    <location>
        <begin position="24"/>
        <end position="47"/>
    </location>
</feature>